<evidence type="ECO:0000256" key="5">
    <source>
        <dbReference type="SAM" id="MobiDB-lite"/>
    </source>
</evidence>
<evidence type="ECO:0000256" key="2">
    <source>
        <dbReference type="ARBA" id="ARBA00022692"/>
    </source>
</evidence>
<feature type="region of interest" description="Disordered" evidence="5">
    <location>
        <begin position="201"/>
        <end position="229"/>
    </location>
</feature>
<dbReference type="PANTHER" id="PTHR16189:SF2">
    <property type="entry name" value="AMINO ACID TRANSPORTER TRANSMEMBRANE DOMAIN-CONTAINING PROTEIN"/>
    <property type="match status" value="1"/>
</dbReference>
<feature type="compositionally biased region" description="Polar residues" evidence="5">
    <location>
        <begin position="211"/>
        <end position="220"/>
    </location>
</feature>
<feature type="domain" description="Amino acid transporter transmembrane" evidence="7">
    <location>
        <begin position="266"/>
        <end position="592"/>
    </location>
</feature>
<protein>
    <recommendedName>
        <fullName evidence="7">Amino acid transporter transmembrane domain-containing protein</fullName>
    </recommendedName>
</protein>
<keyword evidence="3 6" id="KW-1133">Transmembrane helix</keyword>
<feature type="transmembrane region" description="Helical" evidence="6">
    <location>
        <begin position="73"/>
        <end position="93"/>
    </location>
</feature>
<reference evidence="8" key="1">
    <citation type="submission" date="2021-01" db="EMBL/GenBank/DDBJ databases">
        <authorList>
            <person name="Corre E."/>
            <person name="Pelletier E."/>
            <person name="Niang G."/>
            <person name="Scheremetjew M."/>
            <person name="Finn R."/>
            <person name="Kale V."/>
            <person name="Holt S."/>
            <person name="Cochrane G."/>
            <person name="Meng A."/>
            <person name="Brown T."/>
            <person name="Cohen L."/>
        </authorList>
    </citation>
    <scope>NUCLEOTIDE SEQUENCE</scope>
    <source>
        <strain evidence="8">GSO104</strain>
    </source>
</reference>
<sequence length="626" mass="68568">MDNKSPSTVASTIPDSPGAEFRSPAASPHWKPLAQKDEPSGFSPFVAFCFAINYILGTGFLTIPWAFVQGGLISSALILILVCLLSDFVKTYLLETMARAEVMLDNQMRWRVNKSKGEEHSEKDRLLYSPVLARTMSMERGAGEGDEEEGGQEEKMQLVPINEKGGSKAMHHSNSMNTMYSSIQNPMVPGKVIAPGGGVIAGAGGSRPGTASHTPNTSLPGTPGTPGDARRLAQKRTLIVVKKKTSSSQSSSTKYLVGERKFEINALCRVFLGKRFGLHLYTFFLSIYVYCTLWAYTSVFASAMSKALPVFDNGDPDGNYLWYAVIFAVLVVPLSCMELNEQVAMQVFLTGCRFLMVFLMVFTSAECAQSNDAAAGIGEGEDSHDDYAAPLFNLSGLHHSIPILVFATIYHHSIPGLAHPVADKRELNGIFRATTIFSSIAYGFIGITLGYVFGTRIADSANLNWKDFGIIEREGRSDAMLWFADSVSFFVLCFPAIDVVSAFPLNAITLGNNLMGMAFGRKIHEVEKNRLVVIQFRLLASIPPILLGILVRELGTITGYAGTTAFIMTFTFPSLLYIRSRRKAIAKKFDSITYYTTFASNEIYAIALCWFGIGMFVFVTTLLIRG</sequence>
<name>A0A7S4RYR9_9STRA</name>
<gene>
    <name evidence="8" type="ORF">DBRI00130_LOCUS26349</name>
</gene>
<comment type="subcellular location">
    <subcellularLocation>
        <location evidence="1">Membrane</location>
    </subcellularLocation>
</comment>
<keyword evidence="2 6" id="KW-0812">Transmembrane</keyword>
<feature type="region of interest" description="Disordered" evidence="5">
    <location>
        <begin position="1"/>
        <end position="35"/>
    </location>
</feature>
<feature type="transmembrane region" description="Helical" evidence="6">
    <location>
        <begin position="320"/>
        <end position="336"/>
    </location>
</feature>
<feature type="transmembrane region" description="Helical" evidence="6">
    <location>
        <begin position="487"/>
        <end position="510"/>
    </location>
</feature>
<feature type="transmembrane region" description="Helical" evidence="6">
    <location>
        <begin position="430"/>
        <end position="453"/>
    </location>
</feature>
<evidence type="ECO:0000256" key="6">
    <source>
        <dbReference type="SAM" id="Phobius"/>
    </source>
</evidence>
<feature type="transmembrane region" description="Helical" evidence="6">
    <location>
        <begin position="278"/>
        <end position="300"/>
    </location>
</feature>
<feature type="transmembrane region" description="Helical" evidence="6">
    <location>
        <begin position="343"/>
        <end position="362"/>
    </location>
</feature>
<evidence type="ECO:0000259" key="7">
    <source>
        <dbReference type="Pfam" id="PF01490"/>
    </source>
</evidence>
<dbReference type="GO" id="GO:0016020">
    <property type="term" value="C:membrane"/>
    <property type="evidence" value="ECO:0007669"/>
    <property type="project" value="UniProtKB-SubCell"/>
</dbReference>
<feature type="transmembrane region" description="Helical" evidence="6">
    <location>
        <begin position="531"/>
        <end position="551"/>
    </location>
</feature>
<dbReference type="EMBL" id="HBNS01033679">
    <property type="protein sequence ID" value="CAE4628989.1"/>
    <property type="molecule type" value="Transcribed_RNA"/>
</dbReference>
<feature type="transmembrane region" description="Helical" evidence="6">
    <location>
        <begin position="400"/>
        <end position="418"/>
    </location>
</feature>
<dbReference type="Pfam" id="PF01490">
    <property type="entry name" value="Aa_trans"/>
    <property type="match status" value="1"/>
</dbReference>
<dbReference type="InterPro" id="IPR013057">
    <property type="entry name" value="AA_transpt_TM"/>
</dbReference>
<evidence type="ECO:0000256" key="4">
    <source>
        <dbReference type="ARBA" id="ARBA00023136"/>
    </source>
</evidence>
<proteinExistence type="predicted"/>
<feature type="compositionally biased region" description="Polar residues" evidence="5">
    <location>
        <begin position="1"/>
        <end position="14"/>
    </location>
</feature>
<organism evidence="8">
    <name type="scientific">Ditylum brightwellii</name>
    <dbReference type="NCBI Taxonomy" id="49249"/>
    <lineage>
        <taxon>Eukaryota</taxon>
        <taxon>Sar</taxon>
        <taxon>Stramenopiles</taxon>
        <taxon>Ochrophyta</taxon>
        <taxon>Bacillariophyta</taxon>
        <taxon>Mediophyceae</taxon>
        <taxon>Lithodesmiophycidae</taxon>
        <taxon>Lithodesmiales</taxon>
        <taxon>Lithodesmiaceae</taxon>
        <taxon>Ditylum</taxon>
    </lineage>
</organism>
<accession>A0A7S4RYR9</accession>
<evidence type="ECO:0000256" key="1">
    <source>
        <dbReference type="ARBA" id="ARBA00004370"/>
    </source>
</evidence>
<feature type="transmembrane region" description="Helical" evidence="6">
    <location>
        <begin position="557"/>
        <end position="578"/>
    </location>
</feature>
<keyword evidence="4 6" id="KW-0472">Membrane</keyword>
<feature type="transmembrane region" description="Helical" evidence="6">
    <location>
        <begin position="603"/>
        <end position="624"/>
    </location>
</feature>
<dbReference type="PANTHER" id="PTHR16189">
    <property type="entry name" value="TRANSMEMBRANE PROTEIN 104-RELATED"/>
    <property type="match status" value="1"/>
</dbReference>
<feature type="transmembrane region" description="Helical" evidence="6">
    <location>
        <begin position="45"/>
        <end position="67"/>
    </location>
</feature>
<dbReference type="AlphaFoldDB" id="A0A7S4RYR9"/>
<evidence type="ECO:0000313" key="8">
    <source>
        <dbReference type="EMBL" id="CAE4628989.1"/>
    </source>
</evidence>
<evidence type="ECO:0000256" key="3">
    <source>
        <dbReference type="ARBA" id="ARBA00022989"/>
    </source>
</evidence>